<dbReference type="InterPro" id="IPR000917">
    <property type="entry name" value="Sulfatase_N"/>
</dbReference>
<evidence type="ECO:0000256" key="11">
    <source>
        <dbReference type="SAM" id="MobiDB-lite"/>
    </source>
</evidence>
<feature type="compositionally biased region" description="Low complexity" evidence="11">
    <location>
        <begin position="36"/>
        <end position="47"/>
    </location>
</feature>
<dbReference type="Gene3D" id="3.30.1120.10">
    <property type="match status" value="1"/>
</dbReference>
<dbReference type="Pfam" id="PF14707">
    <property type="entry name" value="Sulfatase_C"/>
    <property type="match status" value="1"/>
</dbReference>
<keyword evidence="12" id="KW-0812">Transmembrane</keyword>
<evidence type="ECO:0000256" key="2">
    <source>
        <dbReference type="ARBA" id="ARBA00004173"/>
    </source>
</evidence>
<keyword evidence="12" id="KW-0472">Membrane</keyword>
<dbReference type="PANTHER" id="PTHR42693">
    <property type="entry name" value="ARYLSULFATASE FAMILY MEMBER"/>
    <property type="match status" value="1"/>
</dbReference>
<organism evidence="14 15">
    <name type="scientific">Dermatophagoides farinae</name>
    <name type="common">American house dust mite</name>
    <dbReference type="NCBI Taxonomy" id="6954"/>
    <lineage>
        <taxon>Eukaryota</taxon>
        <taxon>Metazoa</taxon>
        <taxon>Ecdysozoa</taxon>
        <taxon>Arthropoda</taxon>
        <taxon>Chelicerata</taxon>
        <taxon>Arachnida</taxon>
        <taxon>Acari</taxon>
        <taxon>Acariformes</taxon>
        <taxon>Sarcoptiformes</taxon>
        <taxon>Astigmata</taxon>
        <taxon>Psoroptidia</taxon>
        <taxon>Analgoidea</taxon>
        <taxon>Pyroglyphidae</taxon>
        <taxon>Dermatophagoidinae</taxon>
        <taxon>Dermatophagoides</taxon>
    </lineage>
</organism>
<keyword evidence="5" id="KW-0479">Metal-binding</keyword>
<dbReference type="HAMAP" id="MF_01477">
    <property type="entry name" value="Iojap_RsfS"/>
    <property type="match status" value="1"/>
</dbReference>
<keyword evidence="7" id="KW-0106">Calcium</keyword>
<keyword evidence="8" id="KW-0496">Mitochondrion</keyword>
<evidence type="ECO:0000313" key="14">
    <source>
        <dbReference type="EMBL" id="KAH9516747.1"/>
    </source>
</evidence>
<protein>
    <recommendedName>
        <fullName evidence="10">Mitochondrial assembly of ribosomal large subunit protein 1</fullName>
    </recommendedName>
</protein>
<evidence type="ECO:0000256" key="12">
    <source>
        <dbReference type="SAM" id="Phobius"/>
    </source>
</evidence>
<name>A0A922L816_DERFA</name>
<dbReference type="GO" id="GO:0005739">
    <property type="term" value="C:mitochondrion"/>
    <property type="evidence" value="ECO:0007669"/>
    <property type="project" value="UniProtKB-SubCell"/>
</dbReference>
<comment type="caution">
    <text evidence="14">The sequence shown here is derived from an EMBL/GenBank/DDBJ whole genome shotgun (WGS) entry which is preliminary data.</text>
</comment>
<gene>
    <name evidence="14" type="ORF">DERF_007466</name>
</gene>
<feature type="transmembrane region" description="Helical" evidence="12">
    <location>
        <begin position="412"/>
        <end position="432"/>
    </location>
</feature>
<comment type="subcellular location">
    <subcellularLocation>
        <location evidence="2">Mitochondrion</location>
    </subcellularLocation>
</comment>
<dbReference type="Gene3D" id="3.30.460.10">
    <property type="entry name" value="Beta Polymerase, domain 2"/>
    <property type="match status" value="1"/>
</dbReference>
<evidence type="ECO:0000313" key="15">
    <source>
        <dbReference type="Proteomes" id="UP000790347"/>
    </source>
</evidence>
<evidence type="ECO:0000256" key="10">
    <source>
        <dbReference type="ARBA" id="ARBA00073331"/>
    </source>
</evidence>
<dbReference type="AlphaFoldDB" id="A0A922L816"/>
<evidence type="ECO:0000256" key="9">
    <source>
        <dbReference type="ARBA" id="ARBA00053669"/>
    </source>
</evidence>
<evidence type="ECO:0000256" key="1">
    <source>
        <dbReference type="ARBA" id="ARBA00001913"/>
    </source>
</evidence>
<dbReference type="Proteomes" id="UP000790347">
    <property type="component" value="Unassembled WGS sequence"/>
</dbReference>
<feature type="domain" description="Sulfatase N-terminal" evidence="13">
    <location>
        <begin position="253"/>
        <end position="637"/>
    </location>
</feature>
<dbReference type="Gene3D" id="1.10.287.550">
    <property type="entry name" value="Helix hairpin bin"/>
    <property type="match status" value="1"/>
</dbReference>
<dbReference type="InterPro" id="IPR043519">
    <property type="entry name" value="NT_sf"/>
</dbReference>
<comment type="similarity">
    <text evidence="4">Belongs to the Iojap/RsfS family.</text>
</comment>
<comment type="similarity">
    <text evidence="3">Belongs to the sulfatase family.</text>
</comment>
<dbReference type="InterPro" id="IPR050738">
    <property type="entry name" value="Sulfatase"/>
</dbReference>
<evidence type="ECO:0000256" key="6">
    <source>
        <dbReference type="ARBA" id="ARBA00022801"/>
    </source>
</evidence>
<evidence type="ECO:0000259" key="13">
    <source>
        <dbReference type="Pfam" id="PF00884"/>
    </source>
</evidence>
<reference evidence="14" key="1">
    <citation type="submission" date="2013-05" db="EMBL/GenBank/DDBJ databases">
        <authorList>
            <person name="Yim A.K.Y."/>
            <person name="Chan T.F."/>
            <person name="Ji K.M."/>
            <person name="Liu X.Y."/>
            <person name="Zhou J.W."/>
            <person name="Li R.Q."/>
            <person name="Yang K.Y."/>
            <person name="Li J."/>
            <person name="Li M."/>
            <person name="Law P.T.W."/>
            <person name="Wu Y.L."/>
            <person name="Cai Z.L."/>
            <person name="Qin H."/>
            <person name="Bao Y."/>
            <person name="Leung R.K.K."/>
            <person name="Ng P.K.S."/>
            <person name="Zou J."/>
            <person name="Zhong X.J."/>
            <person name="Ran P.X."/>
            <person name="Zhong N.S."/>
            <person name="Liu Z.G."/>
            <person name="Tsui S.K.W."/>
        </authorList>
    </citation>
    <scope>NUCLEOTIDE SEQUENCE</scope>
    <source>
        <strain evidence="14">Derf</strain>
        <tissue evidence="14">Whole organism</tissue>
    </source>
</reference>
<dbReference type="PROSITE" id="PS00523">
    <property type="entry name" value="SULFATASE_1"/>
    <property type="match status" value="1"/>
</dbReference>
<dbReference type="SUPFAM" id="SSF53649">
    <property type="entry name" value="Alkaline phosphatase-like"/>
    <property type="match status" value="1"/>
</dbReference>
<sequence length="802" mass="92043">MIQNQCFRHILFRKHFIQASITNFSKNICMTNQKLNDSSNSPINNNDNLDDSEMKKSIPNSKMIMEQRYKKFHDEDADIIFDDVDVMFNQKQKEQRKMHMRRQNFDLKRGRTGVFDLNEMVDLLRQENLQDIVVIKVPKSLKYCDYMIVCTAMSKRHLKTFVEILNKIYKMKKNHQDPFLDLIDKSDDWRLIDLNNLIVHVFMEKTREFYDIETLWAIGAEFDDKIHRPESKNVIITWSIVVVGVSNTNVSRPNFLLMMADDMGYGDLSLLGNHSLSTPNIDRIGRAGLILSQHLSAASVCTPSRSAFLTGRYPIRNGMTAKGKNRVFLFVGSSGGLPENELTIAKLLKQQSDYRTALIGKWHLGKDCSKLDDNCHHPNNHGFDHFFGIPLTNLKDFGDDGQSVVLSYFPNLYLLLTSISLLGITIGCMIIIRTKRNWSALSIFVILLSIILPALVVIFQKNITILNSVLYRNNELIEQPTQLKGITRRLTDEASEFIRNVTEENRPFFVMLNFIKVHTAHKPSDEFKGKSHFGKYGDCVLELDEGVGQMLDLLKELDILDKTFTYFSSDNGAHLEEVDLNGNPEGGSNGIFRGGKGHGAMEGGIRVPTAVMWPGMFPANKTISAATMQMDIFATIPAILNLTLPKDRIVDGRNIFPLLRGENDSSPHDFMFHYCGTYLHGVRYIEDNNHVWKVYFYTPLYKPNEDKCPFVCMCYGKWVVHHDPPLLFNIAQDPSEMMPISNHERRQRILLIVNQAVQRHEMSLKNSTNIESQFSFANSIWKPWLQPCCSYKFCQSNTVFRI</sequence>
<evidence type="ECO:0000256" key="8">
    <source>
        <dbReference type="ARBA" id="ARBA00023128"/>
    </source>
</evidence>
<dbReference type="GO" id="GO:0046872">
    <property type="term" value="F:metal ion binding"/>
    <property type="evidence" value="ECO:0007669"/>
    <property type="project" value="UniProtKB-KW"/>
</dbReference>
<dbReference type="Pfam" id="PF00884">
    <property type="entry name" value="Sulfatase"/>
    <property type="match status" value="1"/>
</dbReference>
<keyword evidence="12" id="KW-1133">Transmembrane helix</keyword>
<dbReference type="InterPro" id="IPR017850">
    <property type="entry name" value="Alkaline_phosphatase_core_sf"/>
</dbReference>
<feature type="transmembrane region" description="Helical" evidence="12">
    <location>
        <begin position="439"/>
        <end position="459"/>
    </location>
</feature>
<feature type="region of interest" description="Disordered" evidence="11">
    <location>
        <begin position="33"/>
        <end position="53"/>
    </location>
</feature>
<accession>A0A922L816</accession>
<comment type="function">
    <text evidence="9">Required for normal mitochondrial ribosome function and mitochondrial translation. May play a role in ribosome biogenesis by preventing premature association of the 28S and 39S ribosomal subunits. Interacts with mitochondrial ribosomal protein uL14m (MRPL14), probably blocking formation of intersubunit bridge B8, preventing association of the 28S and 39S ribosomal subunits. Addition to isolated mitochondrial ribosomal subunits partially inhibits translation, probably by interfering with the association of the 28S and 39S ribosomal subunits and the formation of functional ribosomes. May also participate in the assembly and/or regulation of the stability of the large subunit of the mitochondrial ribosome. May function as a ribosomal silencing factor.</text>
</comment>
<dbReference type="Gene3D" id="3.40.720.10">
    <property type="entry name" value="Alkaline Phosphatase, subunit A"/>
    <property type="match status" value="1"/>
</dbReference>
<keyword evidence="15" id="KW-1185">Reference proteome</keyword>
<evidence type="ECO:0000256" key="7">
    <source>
        <dbReference type="ARBA" id="ARBA00022837"/>
    </source>
</evidence>
<comment type="cofactor">
    <cofactor evidence="1">
        <name>Ca(2+)</name>
        <dbReference type="ChEBI" id="CHEBI:29108"/>
    </cofactor>
</comment>
<evidence type="ECO:0000256" key="4">
    <source>
        <dbReference type="ARBA" id="ARBA00010574"/>
    </source>
</evidence>
<evidence type="ECO:0000256" key="3">
    <source>
        <dbReference type="ARBA" id="ARBA00008779"/>
    </source>
</evidence>
<dbReference type="InterPro" id="IPR004394">
    <property type="entry name" value="Iojap/RsfS/C7orf30"/>
</dbReference>
<dbReference type="PANTHER" id="PTHR42693:SF49">
    <property type="entry name" value="SULFATASE N-TERMINAL DOMAIN-CONTAINING PROTEIN"/>
    <property type="match status" value="1"/>
</dbReference>
<dbReference type="GO" id="GO:0004065">
    <property type="term" value="F:arylsulfatase activity"/>
    <property type="evidence" value="ECO:0007669"/>
    <property type="project" value="TreeGrafter"/>
</dbReference>
<dbReference type="SUPFAM" id="SSF81301">
    <property type="entry name" value="Nucleotidyltransferase"/>
    <property type="match status" value="1"/>
</dbReference>
<proteinExistence type="inferred from homology"/>
<keyword evidence="6" id="KW-0378">Hydrolase</keyword>
<dbReference type="NCBIfam" id="TIGR00090">
    <property type="entry name" value="rsfS_iojap_ybeB"/>
    <property type="match status" value="1"/>
</dbReference>
<dbReference type="InterPro" id="IPR024607">
    <property type="entry name" value="Sulfatase_CS"/>
</dbReference>
<dbReference type="Pfam" id="PF02410">
    <property type="entry name" value="RsfS"/>
    <property type="match status" value="1"/>
</dbReference>
<dbReference type="EMBL" id="ASGP02000003">
    <property type="protein sequence ID" value="KAH9516747.1"/>
    <property type="molecule type" value="Genomic_DNA"/>
</dbReference>
<dbReference type="FunFam" id="3.30.460.10:FF:000018">
    <property type="entry name" value="Mitochondrial assembly of ribosomal large subunit 1"/>
    <property type="match status" value="1"/>
</dbReference>
<evidence type="ECO:0000256" key="5">
    <source>
        <dbReference type="ARBA" id="ARBA00022723"/>
    </source>
</evidence>
<reference evidence="14" key="2">
    <citation type="journal article" date="2022" name="Res Sq">
        <title>Comparative Genomics Reveals Insights into the Divergent Evolution of Astigmatic Mites and Household Pest Adaptations.</title>
        <authorList>
            <person name="Xiong Q."/>
            <person name="Wan A.T.-Y."/>
            <person name="Liu X.-Y."/>
            <person name="Fung C.S.-H."/>
            <person name="Xiao X."/>
            <person name="Malainual N."/>
            <person name="Hou J."/>
            <person name="Wang L."/>
            <person name="Wang M."/>
            <person name="Yang K."/>
            <person name="Cui Y."/>
            <person name="Leung E."/>
            <person name="Nong W."/>
            <person name="Shin S.-K."/>
            <person name="Au S."/>
            <person name="Jeong K.Y."/>
            <person name="Chew F.T."/>
            <person name="Hui J."/>
            <person name="Leung T.F."/>
            <person name="Tungtrongchitr A."/>
            <person name="Zhong N."/>
            <person name="Liu Z."/>
            <person name="Tsui S."/>
        </authorList>
    </citation>
    <scope>NUCLEOTIDE SEQUENCE</scope>
    <source>
        <strain evidence="14">Derf</strain>
        <tissue evidence="14">Whole organism</tissue>
    </source>
</reference>